<keyword evidence="3" id="KW-1185">Reference proteome</keyword>
<gene>
    <name evidence="2" type="ORF">GJ744_007775</name>
</gene>
<name>A0A8H7AUE1_9EURO</name>
<dbReference type="AlphaFoldDB" id="A0A8H7AUE1"/>
<proteinExistence type="predicted"/>
<protein>
    <submittedName>
        <fullName evidence="2">Uncharacterized protein</fullName>
    </submittedName>
</protein>
<reference evidence="2" key="1">
    <citation type="submission" date="2020-02" db="EMBL/GenBank/DDBJ databases">
        <authorList>
            <person name="Palmer J.M."/>
        </authorList>
    </citation>
    <scope>NUCLEOTIDE SEQUENCE</scope>
    <source>
        <strain evidence="2">EPUS1.4</strain>
        <tissue evidence="2">Thallus</tissue>
    </source>
</reference>
<sequence>MSTVSPDPYSHRIWSGVINAVGSTVIQGDTTAGRDIINLTLNSFLPRAEAFYDLCQSSDDPFKDVAGELKDLLSGFEQAEGFLNKGHLDQAQQDVLARHLSQGHGIVEGLQQLKSGLDASNMLPTEQVNGGLLQRLAELMNKLRLRVASINYFNTTISSQAHLGQLIRQTIKEHFPVDDQQSQHTFWTAQSQTSEQMESWRQLRKKLQDLCSGDPSQLKTNQTRILMILRQYYSRDVLTDAFFQDEIEGIDDSDEDNLTSRDASPRRDSDEDNLTSRDASPSRDSDEDNLISRDVSPCRDSDEDNLTLRDASPCRDRSRDVREDHNLKHANLLTPSWELRNKTFTWINLRVNCNIRLEAWTYHSPNPRPVAVTAMNLFASAELDP</sequence>
<evidence type="ECO:0000313" key="3">
    <source>
        <dbReference type="Proteomes" id="UP000606974"/>
    </source>
</evidence>
<dbReference type="Proteomes" id="UP000606974">
    <property type="component" value="Unassembled WGS sequence"/>
</dbReference>
<organism evidence="2 3">
    <name type="scientific">Endocarpon pusillum</name>
    <dbReference type="NCBI Taxonomy" id="364733"/>
    <lineage>
        <taxon>Eukaryota</taxon>
        <taxon>Fungi</taxon>
        <taxon>Dikarya</taxon>
        <taxon>Ascomycota</taxon>
        <taxon>Pezizomycotina</taxon>
        <taxon>Eurotiomycetes</taxon>
        <taxon>Chaetothyriomycetidae</taxon>
        <taxon>Verrucariales</taxon>
        <taxon>Verrucariaceae</taxon>
        <taxon>Endocarpon</taxon>
    </lineage>
</organism>
<comment type="caution">
    <text evidence="2">The sequence shown here is derived from an EMBL/GenBank/DDBJ whole genome shotgun (WGS) entry which is preliminary data.</text>
</comment>
<accession>A0A8H7AUE1</accession>
<evidence type="ECO:0000256" key="1">
    <source>
        <dbReference type="SAM" id="MobiDB-lite"/>
    </source>
</evidence>
<evidence type="ECO:0000313" key="2">
    <source>
        <dbReference type="EMBL" id="KAF7513724.1"/>
    </source>
</evidence>
<dbReference type="EMBL" id="JAACFV010000004">
    <property type="protein sequence ID" value="KAF7513724.1"/>
    <property type="molecule type" value="Genomic_DNA"/>
</dbReference>
<feature type="region of interest" description="Disordered" evidence="1">
    <location>
        <begin position="251"/>
        <end position="320"/>
    </location>
</feature>
<dbReference type="OrthoDB" id="10343687at2759"/>